<accession>A0ABV1HW14</accession>
<feature type="transmembrane region" description="Helical" evidence="1">
    <location>
        <begin position="20"/>
        <end position="41"/>
    </location>
</feature>
<proteinExistence type="predicted"/>
<protein>
    <submittedName>
        <fullName evidence="3">Acyltransferase</fullName>
        <ecNumber evidence="3">2.3.1.-</ecNumber>
    </submittedName>
</protein>
<keyword evidence="3" id="KW-0808">Transferase</keyword>
<gene>
    <name evidence="3" type="ORF">ABFO16_05830</name>
</gene>
<feature type="transmembrane region" description="Helical" evidence="1">
    <location>
        <begin position="129"/>
        <end position="148"/>
    </location>
</feature>
<keyword evidence="3" id="KW-0012">Acyltransferase</keyword>
<feature type="domain" description="Acyltransferase 3" evidence="2">
    <location>
        <begin position="14"/>
        <end position="332"/>
    </location>
</feature>
<evidence type="ECO:0000313" key="3">
    <source>
        <dbReference type="EMBL" id="MEQ2565753.1"/>
    </source>
</evidence>
<keyword evidence="4" id="KW-1185">Reference proteome</keyword>
<name>A0ABV1HW14_9FIRM</name>
<feature type="transmembrane region" description="Helical" evidence="1">
    <location>
        <begin position="211"/>
        <end position="235"/>
    </location>
</feature>
<evidence type="ECO:0000256" key="1">
    <source>
        <dbReference type="SAM" id="Phobius"/>
    </source>
</evidence>
<feature type="transmembrane region" description="Helical" evidence="1">
    <location>
        <begin position="270"/>
        <end position="289"/>
    </location>
</feature>
<keyword evidence="1" id="KW-1133">Transmembrane helix</keyword>
<dbReference type="Proteomes" id="UP001478133">
    <property type="component" value="Unassembled WGS sequence"/>
</dbReference>
<keyword evidence="1" id="KW-0812">Transmembrane</keyword>
<evidence type="ECO:0000313" key="4">
    <source>
        <dbReference type="Proteomes" id="UP001478133"/>
    </source>
</evidence>
<dbReference type="EC" id="2.3.1.-" evidence="3"/>
<sequence>MGSNIKLNSKRDSNIELFRIITMLVIVAHHFVVNSGLFDILGASGLNAKSMFAYVFGAWGKTGINCFVLITGYFMCKSNITIRKFVKLLAEILFYNIVIGSIFLLFRYPGYSLFLLLKSLFVVKNVTDGFTSAFLVFYLFIPFLNLLIKNINQKVHITLLVLCIFIYVILGSIPKIDVGMNYLSWFIVLYFVSSFIRMYDFSIFSNKQFWLISSIIMIVLSVLSIVVCLLFTYYFRYVFPYYFLSDSNKIFAFTLSVCLFMLFKNMNIKYNKVINFIASSTFGVLLIHANSNTMRQFLWKDICNIVGSYNSNFFFVYSILCVVAIFIICIIIDKIRIYCFEKPFFKFWDNYVAEKLNAIKKKIIK</sequence>
<comment type="caution">
    <text evidence="3">The sequence shown here is derived from an EMBL/GenBank/DDBJ whole genome shotgun (WGS) entry which is preliminary data.</text>
</comment>
<feature type="transmembrane region" description="Helical" evidence="1">
    <location>
        <begin position="53"/>
        <end position="76"/>
    </location>
</feature>
<keyword evidence="1" id="KW-0472">Membrane</keyword>
<feature type="transmembrane region" description="Helical" evidence="1">
    <location>
        <begin position="155"/>
        <end position="176"/>
    </location>
</feature>
<dbReference type="EMBL" id="JBBMFI010000017">
    <property type="protein sequence ID" value="MEQ2565753.1"/>
    <property type="molecule type" value="Genomic_DNA"/>
</dbReference>
<evidence type="ECO:0000259" key="2">
    <source>
        <dbReference type="Pfam" id="PF01757"/>
    </source>
</evidence>
<feature type="transmembrane region" description="Helical" evidence="1">
    <location>
        <begin position="182"/>
        <end position="199"/>
    </location>
</feature>
<feature type="transmembrane region" description="Helical" evidence="1">
    <location>
        <begin position="241"/>
        <end position="263"/>
    </location>
</feature>
<dbReference type="Pfam" id="PF01757">
    <property type="entry name" value="Acyl_transf_3"/>
    <property type="match status" value="1"/>
</dbReference>
<feature type="transmembrane region" description="Helical" evidence="1">
    <location>
        <begin position="88"/>
        <end position="109"/>
    </location>
</feature>
<dbReference type="InterPro" id="IPR002656">
    <property type="entry name" value="Acyl_transf_3_dom"/>
</dbReference>
<organism evidence="3 4">
    <name type="scientific">Ruminococcoides intestinihominis</name>
    <dbReference type="NCBI Taxonomy" id="3133161"/>
    <lineage>
        <taxon>Bacteria</taxon>
        <taxon>Bacillati</taxon>
        <taxon>Bacillota</taxon>
        <taxon>Clostridia</taxon>
        <taxon>Eubacteriales</taxon>
        <taxon>Oscillospiraceae</taxon>
        <taxon>Ruminococcoides</taxon>
    </lineage>
</organism>
<feature type="transmembrane region" description="Helical" evidence="1">
    <location>
        <begin position="314"/>
        <end position="332"/>
    </location>
</feature>
<reference evidence="3 4" key="1">
    <citation type="submission" date="2024-03" db="EMBL/GenBank/DDBJ databases">
        <title>Human intestinal bacterial collection.</title>
        <authorList>
            <person name="Pauvert C."/>
            <person name="Hitch T.C.A."/>
            <person name="Clavel T."/>
        </authorList>
    </citation>
    <scope>NUCLEOTIDE SEQUENCE [LARGE SCALE GENOMIC DNA]</scope>
    <source>
        <strain evidence="3 4">CLA-AP-H18</strain>
    </source>
</reference>
<dbReference type="RefSeq" id="WP_367286451.1">
    <property type="nucleotide sequence ID" value="NZ_JBBMEY010000018.1"/>
</dbReference>
<dbReference type="GO" id="GO:0016746">
    <property type="term" value="F:acyltransferase activity"/>
    <property type="evidence" value="ECO:0007669"/>
    <property type="project" value="UniProtKB-KW"/>
</dbReference>